<dbReference type="Gene3D" id="3.40.50.720">
    <property type="entry name" value="NAD(P)-binding Rossmann-like Domain"/>
    <property type="match status" value="2"/>
</dbReference>
<evidence type="ECO:0000313" key="2">
    <source>
        <dbReference type="EMBL" id="NVP03320.1"/>
    </source>
</evidence>
<dbReference type="PANTHER" id="PTHR43245:SF13">
    <property type="entry name" value="UDP-D-APIOSE_UDP-D-XYLOSE SYNTHASE 2"/>
    <property type="match status" value="1"/>
</dbReference>
<feature type="domain" description="NAD-dependent epimerase/dehydratase" evidence="1">
    <location>
        <begin position="5"/>
        <end position="202"/>
    </location>
</feature>
<proteinExistence type="predicted"/>
<dbReference type="InterPro" id="IPR001509">
    <property type="entry name" value="Epimerase_deHydtase"/>
</dbReference>
<dbReference type="InterPro" id="IPR050177">
    <property type="entry name" value="Lipid_A_modif_metabolic_enz"/>
</dbReference>
<evidence type="ECO:0000313" key="3">
    <source>
        <dbReference type="Proteomes" id="UP000533429"/>
    </source>
</evidence>
<dbReference type="SUPFAM" id="SSF51735">
    <property type="entry name" value="NAD(P)-binding Rossmann-fold domains"/>
    <property type="match status" value="1"/>
</dbReference>
<name>A0A850R3E5_PHODD</name>
<sequence>MGKFTVFGGSGFIGAEFVKELNRQGHEVYVPERNDENIYTSNLGIVIYSAGYGDCQKDPFNVFSANVALLSSLLQKAKFNKFVYISSTRVYMNQDISSEDCDLTICHDDGRRLFNLTKLTAEELCLKSERDCLIIRPSNVYGLALNSTLFLPSIIRNAINNSQVDMYIAPSYAKDYVSVYDVVASTLELINIKATPQIVNIAYGQNVTAQEISNVLLENTDTKVNWLNNTNSCEVFPETNISKLKELIDYKPRYVLDDLKLLINEFKSKL</sequence>
<comment type="caution">
    <text evidence="2">The sequence shown here is derived from an EMBL/GenBank/DDBJ whole genome shotgun (WGS) entry which is preliminary data.</text>
</comment>
<protein>
    <submittedName>
        <fullName evidence="2">SDR family oxidoreductase</fullName>
    </submittedName>
</protein>
<dbReference type="Pfam" id="PF01370">
    <property type="entry name" value="Epimerase"/>
    <property type="match status" value="1"/>
</dbReference>
<reference evidence="2 3" key="1">
    <citation type="submission" date="2020-06" db="EMBL/GenBank/DDBJ databases">
        <title>Photobacterium damselae subsp. damselae comparative genomics.</title>
        <authorList>
            <person name="Osorio C.R."/>
        </authorList>
    </citation>
    <scope>NUCLEOTIDE SEQUENCE [LARGE SCALE GENOMIC DNA]</scope>
    <source>
        <strain evidence="2 3">TW250/03</strain>
    </source>
</reference>
<dbReference type="PANTHER" id="PTHR43245">
    <property type="entry name" value="BIFUNCTIONAL POLYMYXIN RESISTANCE PROTEIN ARNA"/>
    <property type="match status" value="1"/>
</dbReference>
<dbReference type="Gene3D" id="3.90.25.10">
    <property type="entry name" value="UDP-galactose 4-epimerase, domain 1"/>
    <property type="match status" value="1"/>
</dbReference>
<dbReference type="AlphaFoldDB" id="A0A850R3E5"/>
<gene>
    <name evidence="2" type="ORF">HWA77_24245</name>
</gene>
<dbReference type="InterPro" id="IPR036291">
    <property type="entry name" value="NAD(P)-bd_dom_sf"/>
</dbReference>
<organism evidence="2 3">
    <name type="scientific">Photobacterium damselae subsp. damselae</name>
    <name type="common">Listonella damsela</name>
    <dbReference type="NCBI Taxonomy" id="85581"/>
    <lineage>
        <taxon>Bacteria</taxon>
        <taxon>Pseudomonadati</taxon>
        <taxon>Pseudomonadota</taxon>
        <taxon>Gammaproteobacteria</taxon>
        <taxon>Vibrionales</taxon>
        <taxon>Vibrionaceae</taxon>
        <taxon>Photobacterium</taxon>
    </lineage>
</organism>
<dbReference type="EMBL" id="JABXOR010001568">
    <property type="protein sequence ID" value="NVP03320.1"/>
    <property type="molecule type" value="Genomic_DNA"/>
</dbReference>
<evidence type="ECO:0000259" key="1">
    <source>
        <dbReference type="Pfam" id="PF01370"/>
    </source>
</evidence>
<dbReference type="Proteomes" id="UP000533429">
    <property type="component" value="Unassembled WGS sequence"/>
</dbReference>
<dbReference type="CDD" id="cd08946">
    <property type="entry name" value="SDR_e"/>
    <property type="match status" value="1"/>
</dbReference>
<accession>A0A850R3E5</accession>